<evidence type="ECO:0000256" key="1">
    <source>
        <dbReference type="SAM" id="MobiDB-lite"/>
    </source>
</evidence>
<keyword evidence="2" id="KW-0472">Membrane</keyword>
<dbReference type="Proteomes" id="UP001075354">
    <property type="component" value="Chromosome 12"/>
</dbReference>
<dbReference type="AlphaFoldDB" id="A0AAV7XCA8"/>
<keyword evidence="2" id="KW-0812">Transmembrane</keyword>
<dbReference type="GO" id="GO:0043529">
    <property type="term" value="C:GET complex"/>
    <property type="evidence" value="ECO:0007669"/>
    <property type="project" value="TreeGrafter"/>
</dbReference>
<proteinExistence type="predicted"/>
<feature type="transmembrane region" description="Helical" evidence="2">
    <location>
        <begin position="147"/>
        <end position="167"/>
    </location>
</feature>
<protein>
    <recommendedName>
        <fullName evidence="5">Calcium signal-modulating cyclophilin ligand</fullName>
    </recommendedName>
</protein>
<dbReference type="EMBL" id="JAPTSV010000012">
    <property type="protein sequence ID" value="KAJ1522271.1"/>
    <property type="molecule type" value="Genomic_DNA"/>
</dbReference>
<sequence>MSDAAARREARRRRILENSEDRLRMISGVVNADDSGDSPANVHSVPPLGRIEITNYPTEPTSVADSASPNDTLESRPIRRESLTSHVEHDEAPAKPFVPFNKNQSDSTLQEIDESPSLITSCLAMRLHLVGLAVLVRLLFSTRYSSLFAESVFVPLFTVTLMKHFGVVPAPSNGQAGSGMLNAALILSGMPARQIGLLKNVMGAVTDFILDFYMYFFSFIVLHVLLECSIY</sequence>
<feature type="region of interest" description="Disordered" evidence="1">
    <location>
        <begin position="52"/>
        <end position="106"/>
    </location>
</feature>
<feature type="compositionally biased region" description="Basic and acidic residues" evidence="1">
    <location>
        <begin position="73"/>
        <end position="93"/>
    </location>
</feature>
<evidence type="ECO:0000313" key="3">
    <source>
        <dbReference type="EMBL" id="KAJ1522271.1"/>
    </source>
</evidence>
<comment type="caution">
    <text evidence="3">The sequence shown here is derived from an EMBL/GenBank/DDBJ whole genome shotgun (WGS) entry which is preliminary data.</text>
</comment>
<feature type="transmembrane region" description="Helical" evidence="2">
    <location>
        <begin position="208"/>
        <end position="226"/>
    </location>
</feature>
<organism evidence="3 4">
    <name type="scientific">Megalurothrips usitatus</name>
    <name type="common">bean blossom thrips</name>
    <dbReference type="NCBI Taxonomy" id="439358"/>
    <lineage>
        <taxon>Eukaryota</taxon>
        <taxon>Metazoa</taxon>
        <taxon>Ecdysozoa</taxon>
        <taxon>Arthropoda</taxon>
        <taxon>Hexapoda</taxon>
        <taxon>Insecta</taxon>
        <taxon>Pterygota</taxon>
        <taxon>Neoptera</taxon>
        <taxon>Paraneoptera</taxon>
        <taxon>Thysanoptera</taxon>
        <taxon>Terebrantia</taxon>
        <taxon>Thripoidea</taxon>
        <taxon>Thripidae</taxon>
        <taxon>Megalurothrips</taxon>
    </lineage>
</organism>
<keyword evidence="4" id="KW-1185">Reference proteome</keyword>
<dbReference type="Pfam" id="PF14963">
    <property type="entry name" value="Get2_like"/>
    <property type="match status" value="1"/>
</dbReference>
<dbReference type="InterPro" id="IPR016719">
    <property type="entry name" value="CAMLG"/>
</dbReference>
<dbReference type="PANTHER" id="PTHR15026:SF0">
    <property type="entry name" value="GUIDED ENTRY OF TAIL-ANCHORED PROTEINS FACTOR CAMLG"/>
    <property type="match status" value="1"/>
</dbReference>
<name>A0AAV7XCA8_9NEOP</name>
<evidence type="ECO:0000256" key="2">
    <source>
        <dbReference type="SAM" id="Phobius"/>
    </source>
</evidence>
<feature type="compositionally biased region" description="Polar residues" evidence="1">
    <location>
        <begin position="55"/>
        <end position="72"/>
    </location>
</feature>
<keyword evidence="2" id="KW-1133">Transmembrane helix</keyword>
<gene>
    <name evidence="3" type="ORF">ONE63_002573</name>
</gene>
<accession>A0AAV7XCA8</accession>
<dbReference type="PANTHER" id="PTHR15026">
    <property type="entry name" value="CALCIUM-SIGNAL MODULATING CYCLOPHILIN LIGAND CAML"/>
    <property type="match status" value="1"/>
</dbReference>
<evidence type="ECO:0008006" key="5">
    <source>
        <dbReference type="Google" id="ProtNLM"/>
    </source>
</evidence>
<evidence type="ECO:0000313" key="4">
    <source>
        <dbReference type="Proteomes" id="UP001075354"/>
    </source>
</evidence>
<reference evidence="3" key="1">
    <citation type="submission" date="2022-12" db="EMBL/GenBank/DDBJ databases">
        <title>Chromosome-level genome assembly of the bean flower thrips Megalurothrips usitatus.</title>
        <authorList>
            <person name="Ma L."/>
            <person name="Liu Q."/>
            <person name="Li H."/>
            <person name="Cai W."/>
        </authorList>
    </citation>
    <scope>NUCLEOTIDE SEQUENCE</scope>
    <source>
        <strain evidence="3">Cailab_2022a</strain>
    </source>
</reference>
<dbReference type="GO" id="GO:0071816">
    <property type="term" value="P:tail-anchored membrane protein insertion into ER membrane"/>
    <property type="evidence" value="ECO:0007669"/>
    <property type="project" value="TreeGrafter"/>
</dbReference>